<comment type="pathway">
    <text evidence="2 12">Cofactor biosynthesis; NAD(+) biosynthesis; iminoaspartate from L-aspartate (oxidase route): step 1/1.</text>
</comment>
<dbReference type="PRINTS" id="PR00368">
    <property type="entry name" value="FADPNR"/>
</dbReference>
<dbReference type="Gene3D" id="3.90.700.10">
    <property type="entry name" value="Succinate dehydrogenase/fumarate reductase flavoprotein, catalytic domain"/>
    <property type="match status" value="1"/>
</dbReference>
<keyword evidence="16" id="KW-1185">Reference proteome</keyword>
<evidence type="ECO:0000256" key="2">
    <source>
        <dbReference type="ARBA" id="ARBA00004950"/>
    </source>
</evidence>
<dbReference type="PANTHER" id="PTHR42716">
    <property type="entry name" value="L-ASPARTATE OXIDASE"/>
    <property type="match status" value="1"/>
</dbReference>
<evidence type="ECO:0000256" key="4">
    <source>
        <dbReference type="ARBA" id="ARBA00012173"/>
    </source>
</evidence>
<evidence type="ECO:0000256" key="10">
    <source>
        <dbReference type="ARBA" id="ARBA00048305"/>
    </source>
</evidence>
<dbReference type="InterPro" id="IPR036188">
    <property type="entry name" value="FAD/NAD-bd_sf"/>
</dbReference>
<comment type="caution">
    <text evidence="15">The sequence shown here is derived from an EMBL/GenBank/DDBJ whole genome shotgun (WGS) entry which is preliminary data.</text>
</comment>
<dbReference type="Pfam" id="PF02910">
    <property type="entry name" value="Succ_DH_flav_C"/>
    <property type="match status" value="1"/>
</dbReference>
<dbReference type="PANTHER" id="PTHR42716:SF2">
    <property type="entry name" value="L-ASPARTATE OXIDASE, CHLOROPLASTIC"/>
    <property type="match status" value="1"/>
</dbReference>
<evidence type="ECO:0000259" key="13">
    <source>
        <dbReference type="Pfam" id="PF00890"/>
    </source>
</evidence>
<dbReference type="NCBIfam" id="NF005978">
    <property type="entry name" value="PRK08071.1"/>
    <property type="match status" value="1"/>
</dbReference>
<evidence type="ECO:0000256" key="12">
    <source>
        <dbReference type="RuleBase" id="RU362049"/>
    </source>
</evidence>
<dbReference type="SUPFAM" id="SSF46977">
    <property type="entry name" value="Succinate dehydrogenase/fumarate reductase flavoprotein C-terminal domain"/>
    <property type="match status" value="1"/>
</dbReference>
<dbReference type="Pfam" id="PF00890">
    <property type="entry name" value="FAD_binding_2"/>
    <property type="match status" value="1"/>
</dbReference>
<dbReference type="GO" id="GO:0008734">
    <property type="term" value="F:L-aspartate oxidase activity"/>
    <property type="evidence" value="ECO:0007669"/>
    <property type="project" value="UniProtKB-EC"/>
</dbReference>
<protein>
    <recommendedName>
        <fullName evidence="5 11">L-aspartate oxidase</fullName>
        <ecNumber evidence="4 11">1.4.3.16</ecNumber>
    </recommendedName>
</protein>
<keyword evidence="7 12" id="KW-0662">Pyridine nucleotide biosynthesis</keyword>
<proteinExistence type="inferred from homology"/>
<evidence type="ECO:0000313" key="15">
    <source>
        <dbReference type="EMBL" id="MBM7584826.1"/>
    </source>
</evidence>
<evidence type="ECO:0000256" key="5">
    <source>
        <dbReference type="ARBA" id="ARBA00021901"/>
    </source>
</evidence>
<evidence type="ECO:0000256" key="6">
    <source>
        <dbReference type="ARBA" id="ARBA00022630"/>
    </source>
</evidence>
<dbReference type="InterPro" id="IPR005288">
    <property type="entry name" value="NadB"/>
</dbReference>
<dbReference type="Gene3D" id="1.20.58.100">
    <property type="entry name" value="Fumarate reductase/succinate dehydrogenase flavoprotein-like, C-terminal domain"/>
    <property type="match status" value="1"/>
</dbReference>
<accession>A0ABS2NAE6</accession>
<keyword evidence="6 12" id="KW-0285">Flavoprotein</keyword>
<dbReference type="InterPro" id="IPR003953">
    <property type="entry name" value="FAD-dep_OxRdtase_2_FAD-bd"/>
</dbReference>
<evidence type="ECO:0000256" key="1">
    <source>
        <dbReference type="ARBA" id="ARBA00001974"/>
    </source>
</evidence>
<dbReference type="InterPro" id="IPR015939">
    <property type="entry name" value="Fum_Rdtase/Succ_DH_flav-like_C"/>
</dbReference>
<comment type="function">
    <text evidence="12">Catalyzes the oxidation of L-aspartate to iminoaspartate.</text>
</comment>
<name>A0ABS2NAE6_9BACI</name>
<dbReference type="Gene3D" id="3.50.50.60">
    <property type="entry name" value="FAD/NAD(P)-binding domain"/>
    <property type="match status" value="1"/>
</dbReference>
<dbReference type="InterPro" id="IPR037099">
    <property type="entry name" value="Fum_R/Succ_DH_flav-like_C_sf"/>
</dbReference>
<dbReference type="SUPFAM" id="SSF51905">
    <property type="entry name" value="FAD/NAD(P)-binding domain"/>
    <property type="match status" value="1"/>
</dbReference>
<organism evidence="15 16">
    <name type="scientific">Rossellomorea pakistanensis</name>
    <dbReference type="NCBI Taxonomy" id="992288"/>
    <lineage>
        <taxon>Bacteria</taxon>
        <taxon>Bacillati</taxon>
        <taxon>Bacillota</taxon>
        <taxon>Bacilli</taxon>
        <taxon>Bacillales</taxon>
        <taxon>Bacillaceae</taxon>
        <taxon>Rossellomorea</taxon>
    </lineage>
</organism>
<dbReference type="EMBL" id="JAFBDZ010000001">
    <property type="protein sequence ID" value="MBM7584826.1"/>
    <property type="molecule type" value="Genomic_DNA"/>
</dbReference>
<evidence type="ECO:0000256" key="8">
    <source>
        <dbReference type="ARBA" id="ARBA00022827"/>
    </source>
</evidence>
<keyword evidence="9 12" id="KW-0560">Oxidoreductase</keyword>
<dbReference type="InterPro" id="IPR027477">
    <property type="entry name" value="Succ_DH/fumarate_Rdtase_cat_sf"/>
</dbReference>
<dbReference type="EC" id="1.4.3.16" evidence="4 11"/>
<dbReference type="Proteomes" id="UP001646157">
    <property type="component" value="Unassembled WGS sequence"/>
</dbReference>
<sequence length="528" mass="58705">MKKADVIIVGSGIAALQLARTLSQQLHVMIITKNHRRSSNSYMAQGGIAAAISKEDHSDQHFIDTMIAGEWHGNDERVKRLVEEGKEAVEELIALKAPFDRNGNDEFSLGMEGAHSTHRILHSGGDQTGKHLINFLLETLSTPNVEWIENEMAIELLLNSSGSCIGVKTKNGAEETREYFSSHIVLATGGAGGLYLPTTNHSSVSGDGLAMAYRAGVRITDLEFFQFHPTLLTINGKAIGLISEAVRGAGATLINDLGDRIMEGKHPQLELGPRHIVAHEIFIQNESGRKVFLDISSIDHFQSKFPSISSMCVQNGICLEDGKIPVSPGSHFMMGGIVIDEVGRTNLKGLYAIGEVACSGVHGANRLASNSLLEGLVYGKRLASFLIKHLKIEDCKEFSPIKVCKKSKVPLPFSMKEIQENMMRYVGIIREKKGLDAQDLWLKSTSMSPFENIEDWDRKSIQTYFMWINALLMTKSASLRTESRGGHIRSDFPQVDDSNWFKKRIVHEQRNQRMKVEYDEQREIKIYA</sequence>
<evidence type="ECO:0000256" key="9">
    <source>
        <dbReference type="ARBA" id="ARBA00023002"/>
    </source>
</evidence>
<reference evidence="15 16" key="1">
    <citation type="submission" date="2021-01" db="EMBL/GenBank/DDBJ databases">
        <title>Genomic Encyclopedia of Type Strains, Phase IV (KMG-IV): sequencing the most valuable type-strain genomes for metagenomic binning, comparative biology and taxonomic classification.</title>
        <authorList>
            <person name="Goeker M."/>
        </authorList>
    </citation>
    <scope>NUCLEOTIDE SEQUENCE [LARGE SCALE GENOMIC DNA]</scope>
    <source>
        <strain evidence="15 16">DSM 24834</strain>
    </source>
</reference>
<evidence type="ECO:0000256" key="11">
    <source>
        <dbReference type="NCBIfam" id="TIGR00551"/>
    </source>
</evidence>
<comment type="catalytic activity">
    <reaction evidence="10">
        <text>L-aspartate + O2 = iminosuccinate + H2O2</text>
        <dbReference type="Rhea" id="RHEA:25876"/>
        <dbReference type="ChEBI" id="CHEBI:15379"/>
        <dbReference type="ChEBI" id="CHEBI:16240"/>
        <dbReference type="ChEBI" id="CHEBI:29991"/>
        <dbReference type="ChEBI" id="CHEBI:77875"/>
        <dbReference type="EC" id="1.4.3.16"/>
    </reaction>
    <physiologicalReaction direction="left-to-right" evidence="10">
        <dbReference type="Rhea" id="RHEA:25877"/>
    </physiologicalReaction>
</comment>
<evidence type="ECO:0000256" key="3">
    <source>
        <dbReference type="ARBA" id="ARBA00008562"/>
    </source>
</evidence>
<comment type="cofactor">
    <cofactor evidence="1 12">
        <name>FAD</name>
        <dbReference type="ChEBI" id="CHEBI:57692"/>
    </cofactor>
</comment>
<dbReference type="NCBIfam" id="TIGR00551">
    <property type="entry name" value="nadB"/>
    <property type="match status" value="1"/>
</dbReference>
<dbReference type="RefSeq" id="WP_205169270.1">
    <property type="nucleotide sequence ID" value="NZ_JAFBDZ010000001.1"/>
</dbReference>
<comment type="similarity">
    <text evidence="3 12">Belongs to the FAD-dependent oxidoreductase 2 family. NadB subfamily.</text>
</comment>
<comment type="subcellular location">
    <subcellularLocation>
        <location evidence="12">Cytoplasm</location>
    </subcellularLocation>
</comment>
<evidence type="ECO:0000256" key="7">
    <source>
        <dbReference type="ARBA" id="ARBA00022642"/>
    </source>
</evidence>
<gene>
    <name evidence="15" type="ORF">JOC86_001363</name>
</gene>
<evidence type="ECO:0000259" key="14">
    <source>
        <dbReference type="Pfam" id="PF02910"/>
    </source>
</evidence>
<feature type="domain" description="Fumarate reductase/succinate dehydrogenase flavoprotein-like C-terminal" evidence="14">
    <location>
        <begin position="416"/>
        <end position="520"/>
    </location>
</feature>
<evidence type="ECO:0000313" key="16">
    <source>
        <dbReference type="Proteomes" id="UP001646157"/>
    </source>
</evidence>
<dbReference type="SUPFAM" id="SSF56425">
    <property type="entry name" value="Succinate dehydrogenase/fumarate reductase flavoprotein, catalytic domain"/>
    <property type="match status" value="1"/>
</dbReference>
<feature type="domain" description="FAD-dependent oxidoreductase 2 FAD-binding" evidence="13">
    <location>
        <begin position="5"/>
        <end position="372"/>
    </location>
</feature>
<keyword evidence="8 12" id="KW-0274">FAD</keyword>